<accession>A0A4Q7MP39</accession>
<dbReference type="Pfam" id="PF14534">
    <property type="entry name" value="DUF4440"/>
    <property type="match status" value="1"/>
</dbReference>
<comment type="caution">
    <text evidence="2">The sequence shown here is derived from an EMBL/GenBank/DDBJ whole genome shotgun (WGS) entry which is preliminary data.</text>
</comment>
<proteinExistence type="predicted"/>
<name>A0A4Q7MP39_9BURK</name>
<dbReference type="AlphaFoldDB" id="A0A4Q7MP39"/>
<organism evidence="2 3">
    <name type="scientific">Kerstersia gyiorum</name>
    <dbReference type="NCBI Taxonomy" id="206506"/>
    <lineage>
        <taxon>Bacteria</taxon>
        <taxon>Pseudomonadati</taxon>
        <taxon>Pseudomonadota</taxon>
        <taxon>Betaproteobacteria</taxon>
        <taxon>Burkholderiales</taxon>
        <taxon>Alcaligenaceae</taxon>
        <taxon>Kerstersia</taxon>
    </lineage>
</organism>
<sequence length="128" mass="14567">MHDTMSESELFPLEHALWHEATRYDAAFQQKHFAPDFFEFGRSGQIHSRADCLITDGPAIHAHLSCLQARKLAPGTWLVTYDSSVPDQSGNRLHAHRSSIWSWLDGRWQLRFHQGTPCEAPCTNAPAR</sequence>
<evidence type="ECO:0000313" key="3">
    <source>
        <dbReference type="Proteomes" id="UP000292039"/>
    </source>
</evidence>
<dbReference type="InterPro" id="IPR027843">
    <property type="entry name" value="DUF4440"/>
</dbReference>
<gene>
    <name evidence="2" type="ORF">EV679_1759</name>
</gene>
<reference evidence="2 3" key="1">
    <citation type="submission" date="2019-02" db="EMBL/GenBank/DDBJ databases">
        <title>Genomic Encyclopedia of Type Strains, Phase IV (KMG-IV): sequencing the most valuable type-strain genomes for metagenomic binning, comparative biology and taxonomic classification.</title>
        <authorList>
            <person name="Goeker M."/>
        </authorList>
    </citation>
    <scope>NUCLEOTIDE SEQUENCE [LARGE SCALE GENOMIC DNA]</scope>
    <source>
        <strain evidence="2 3">DSM 16618</strain>
    </source>
</reference>
<evidence type="ECO:0000259" key="1">
    <source>
        <dbReference type="Pfam" id="PF14534"/>
    </source>
</evidence>
<evidence type="ECO:0000313" key="2">
    <source>
        <dbReference type="EMBL" id="RZS70354.1"/>
    </source>
</evidence>
<feature type="domain" description="DUF4440" evidence="1">
    <location>
        <begin position="13"/>
        <end position="110"/>
    </location>
</feature>
<dbReference type="EMBL" id="SGWZ01000002">
    <property type="protein sequence ID" value="RZS70354.1"/>
    <property type="molecule type" value="Genomic_DNA"/>
</dbReference>
<dbReference type="InterPro" id="IPR032710">
    <property type="entry name" value="NTF2-like_dom_sf"/>
</dbReference>
<dbReference type="SUPFAM" id="SSF54427">
    <property type="entry name" value="NTF2-like"/>
    <property type="match status" value="1"/>
</dbReference>
<dbReference type="Gene3D" id="3.10.450.50">
    <property type="match status" value="1"/>
</dbReference>
<protein>
    <recommendedName>
        <fullName evidence="1">DUF4440 domain-containing protein</fullName>
    </recommendedName>
</protein>
<dbReference type="Proteomes" id="UP000292039">
    <property type="component" value="Unassembled WGS sequence"/>
</dbReference>